<proteinExistence type="predicted"/>
<evidence type="ECO:0000259" key="1">
    <source>
        <dbReference type="Pfam" id="PF16917"/>
    </source>
</evidence>
<dbReference type="InterPro" id="IPR004143">
    <property type="entry name" value="BPL_LPL_catalytic"/>
</dbReference>
<feature type="domain" description="BPL/LPL catalytic" evidence="1">
    <location>
        <begin position="7"/>
        <end position="186"/>
    </location>
</feature>
<dbReference type="EMBL" id="FOXV01000004">
    <property type="protein sequence ID" value="SFQ33535.1"/>
    <property type="molecule type" value="Genomic_DNA"/>
</dbReference>
<dbReference type="STRING" id="93684.SAMN05421853_10412"/>
<keyword evidence="3" id="KW-1185">Reference proteome</keyword>
<dbReference type="GO" id="GO:0016874">
    <property type="term" value="F:ligase activity"/>
    <property type="evidence" value="ECO:0007669"/>
    <property type="project" value="UniProtKB-KW"/>
</dbReference>
<dbReference type="InterPro" id="IPR045864">
    <property type="entry name" value="aa-tRNA-synth_II/BPL/LPL"/>
</dbReference>
<organism evidence="2 3">
    <name type="scientific">Roseivivax halotolerans</name>
    <dbReference type="NCBI Taxonomy" id="93684"/>
    <lineage>
        <taxon>Bacteria</taxon>
        <taxon>Pseudomonadati</taxon>
        <taxon>Pseudomonadota</taxon>
        <taxon>Alphaproteobacteria</taxon>
        <taxon>Rhodobacterales</taxon>
        <taxon>Roseobacteraceae</taxon>
        <taxon>Roseivivax</taxon>
    </lineage>
</organism>
<evidence type="ECO:0000313" key="3">
    <source>
        <dbReference type="Proteomes" id="UP000243106"/>
    </source>
</evidence>
<sequence>MSAGPDLPPLLEASAVAGETPYAAAIRAAMDGAEAGLVLYDPVSPDLDVAIVFAPDVPRGEAAVMLPLGGVALQNALGSVAPPEVALHLAWDGPVLVNGARAGQLKLAAAPGPVETVPDWLVLGLSLRFKPRADEGGERPGETALHAEGCGDLAPLPLLESWTRHLLHWLHDWETDGLAALHRDYAALLWQLGEETEIAGQTGHLIGLDERLGALLKVEGRTEGLPLVMLMEERE</sequence>
<dbReference type="RefSeq" id="WP_093010135.1">
    <property type="nucleotide sequence ID" value="NZ_FOXV01000004.1"/>
</dbReference>
<dbReference type="AlphaFoldDB" id="A0A1I5XNI1"/>
<evidence type="ECO:0000313" key="2">
    <source>
        <dbReference type="EMBL" id="SFQ33535.1"/>
    </source>
</evidence>
<keyword evidence="2" id="KW-0436">Ligase</keyword>
<protein>
    <submittedName>
        <fullName evidence="2">Biotin/lipoate A/B protein ligase family protein</fullName>
    </submittedName>
</protein>
<gene>
    <name evidence="2" type="ORF">SAMN05421853_10412</name>
</gene>
<reference evidence="3" key="1">
    <citation type="submission" date="2016-10" db="EMBL/GenBank/DDBJ databases">
        <authorList>
            <person name="Varghese N."/>
            <person name="Submissions S."/>
        </authorList>
    </citation>
    <scope>NUCLEOTIDE SEQUENCE [LARGE SCALE GENOMIC DNA]</scope>
    <source>
        <strain evidence="3">JCM 10271</strain>
    </source>
</reference>
<dbReference type="Proteomes" id="UP000243106">
    <property type="component" value="Unassembled WGS sequence"/>
</dbReference>
<dbReference type="Gene3D" id="3.30.930.10">
    <property type="entry name" value="Bira Bifunctional Protein, Domain 2"/>
    <property type="match status" value="1"/>
</dbReference>
<accession>A0A1I5XNI1</accession>
<name>A0A1I5XNI1_9RHOB</name>
<dbReference type="Gene3D" id="2.30.30.100">
    <property type="match status" value="1"/>
</dbReference>
<dbReference type="Pfam" id="PF16917">
    <property type="entry name" value="BPL_LplA_LipB_2"/>
    <property type="match status" value="1"/>
</dbReference>